<gene>
    <name evidence="1" type="ORF">EV420DRAFT_1120330</name>
</gene>
<accession>A0AA39JG69</accession>
<dbReference type="EMBL" id="JAUEPS010000071">
    <property type="protein sequence ID" value="KAK0441191.1"/>
    <property type="molecule type" value="Genomic_DNA"/>
</dbReference>
<feature type="non-terminal residue" evidence="1">
    <location>
        <position position="1"/>
    </location>
</feature>
<evidence type="ECO:0000313" key="1">
    <source>
        <dbReference type="EMBL" id="KAK0441191.1"/>
    </source>
</evidence>
<dbReference type="RefSeq" id="XP_060323877.1">
    <property type="nucleotide sequence ID" value="XM_060465912.1"/>
</dbReference>
<reference evidence="1" key="1">
    <citation type="submission" date="2023-06" db="EMBL/GenBank/DDBJ databases">
        <authorList>
            <consortium name="Lawrence Berkeley National Laboratory"/>
            <person name="Ahrendt S."/>
            <person name="Sahu N."/>
            <person name="Indic B."/>
            <person name="Wong-Bajracharya J."/>
            <person name="Merenyi Z."/>
            <person name="Ke H.-M."/>
            <person name="Monk M."/>
            <person name="Kocsube S."/>
            <person name="Drula E."/>
            <person name="Lipzen A."/>
            <person name="Balint B."/>
            <person name="Henrissat B."/>
            <person name="Andreopoulos B."/>
            <person name="Martin F.M."/>
            <person name="Harder C.B."/>
            <person name="Rigling D."/>
            <person name="Ford K.L."/>
            <person name="Foster G.D."/>
            <person name="Pangilinan J."/>
            <person name="Papanicolaou A."/>
            <person name="Barry K."/>
            <person name="LaButti K."/>
            <person name="Viragh M."/>
            <person name="Koriabine M."/>
            <person name="Yan M."/>
            <person name="Riley R."/>
            <person name="Champramary S."/>
            <person name="Plett K.L."/>
            <person name="Tsai I.J."/>
            <person name="Slot J."/>
            <person name="Sipos G."/>
            <person name="Plett J."/>
            <person name="Nagy L.G."/>
            <person name="Grigoriev I.V."/>
        </authorList>
    </citation>
    <scope>NUCLEOTIDE SEQUENCE</scope>
    <source>
        <strain evidence="1">CCBAS 213</strain>
    </source>
</reference>
<dbReference type="GeneID" id="85349460"/>
<sequence>LFALYNFAVFQESTIAVHGPALNSTNSTSLPKVLLVSAFYPISTSSHSASEYRQWLSGFLGQITTDIYLFTSPGAEEIVRDLRGSRLSLLTPHIPPPSASPLYVAVSTNMLKCRAWTADQESIPAELYAMRNGKPFFVYEAMKIFSAEYDYAFWTDVGSWETGHGNIAWPNATTTQEVLATGQESRDRIFFPIHALPHTTMKYWGDQLGPIDNDFSRSSFFGGSLQALDWWQRMFYRYHDNYISQGIFVGDDQTIANALFLLFPSRVLTVDLNICKSYRYLLASPSDRQRMHDAWNLWDWWGFSNDKHAKQSCLTPRVGRNVGLF</sequence>
<organism evidence="1 2">
    <name type="scientific">Armillaria tabescens</name>
    <name type="common">Ringless honey mushroom</name>
    <name type="synonym">Agaricus tabescens</name>
    <dbReference type="NCBI Taxonomy" id="1929756"/>
    <lineage>
        <taxon>Eukaryota</taxon>
        <taxon>Fungi</taxon>
        <taxon>Dikarya</taxon>
        <taxon>Basidiomycota</taxon>
        <taxon>Agaricomycotina</taxon>
        <taxon>Agaricomycetes</taxon>
        <taxon>Agaricomycetidae</taxon>
        <taxon>Agaricales</taxon>
        <taxon>Marasmiineae</taxon>
        <taxon>Physalacriaceae</taxon>
        <taxon>Desarmillaria</taxon>
    </lineage>
</organism>
<evidence type="ECO:0000313" key="2">
    <source>
        <dbReference type="Proteomes" id="UP001175211"/>
    </source>
</evidence>
<protein>
    <submittedName>
        <fullName evidence="1">Uncharacterized protein</fullName>
    </submittedName>
</protein>
<name>A0AA39JG69_ARMTA</name>
<dbReference type="Proteomes" id="UP001175211">
    <property type="component" value="Unassembled WGS sequence"/>
</dbReference>
<comment type="caution">
    <text evidence="1">The sequence shown here is derived from an EMBL/GenBank/DDBJ whole genome shotgun (WGS) entry which is preliminary data.</text>
</comment>
<dbReference type="AlphaFoldDB" id="A0AA39JG69"/>
<keyword evidence="2" id="KW-1185">Reference proteome</keyword>
<proteinExistence type="predicted"/>